<keyword evidence="9" id="KW-1185">Reference proteome</keyword>
<evidence type="ECO:0000256" key="5">
    <source>
        <dbReference type="ARBA" id="ARBA00048539"/>
    </source>
</evidence>
<dbReference type="InterPro" id="IPR012094">
    <property type="entry name" value="tRNA_Ile_lys_synt"/>
</dbReference>
<reference evidence="8 9" key="1">
    <citation type="submission" date="2020-08" db="EMBL/GenBank/DDBJ databases">
        <title>Genomic Encyclopedia of Type Strains, Phase IV (KMG-IV): sequencing the most valuable type-strain genomes for metagenomic binning, comparative biology and taxonomic classification.</title>
        <authorList>
            <person name="Goeker M."/>
        </authorList>
    </citation>
    <scope>NUCLEOTIDE SEQUENCE [LARGE SCALE GENOMIC DNA]</scope>
    <source>
        <strain evidence="8 9">DSM 29853</strain>
    </source>
</reference>
<dbReference type="Gene3D" id="3.40.50.620">
    <property type="entry name" value="HUPs"/>
    <property type="match status" value="1"/>
</dbReference>
<gene>
    <name evidence="6" type="primary">tilS</name>
    <name evidence="8" type="ORF">GGR23_000333</name>
</gene>
<dbReference type="CDD" id="cd01992">
    <property type="entry name" value="TilS_N"/>
    <property type="match status" value="1"/>
</dbReference>
<comment type="catalytic activity">
    <reaction evidence="5 6">
        <text>cytidine(34) in tRNA(Ile2) + L-lysine + ATP = lysidine(34) in tRNA(Ile2) + AMP + diphosphate + H(+)</text>
        <dbReference type="Rhea" id="RHEA:43744"/>
        <dbReference type="Rhea" id="RHEA-COMP:10625"/>
        <dbReference type="Rhea" id="RHEA-COMP:10670"/>
        <dbReference type="ChEBI" id="CHEBI:15378"/>
        <dbReference type="ChEBI" id="CHEBI:30616"/>
        <dbReference type="ChEBI" id="CHEBI:32551"/>
        <dbReference type="ChEBI" id="CHEBI:33019"/>
        <dbReference type="ChEBI" id="CHEBI:82748"/>
        <dbReference type="ChEBI" id="CHEBI:83665"/>
        <dbReference type="ChEBI" id="CHEBI:456215"/>
        <dbReference type="EC" id="6.3.4.19"/>
    </reaction>
</comment>
<comment type="subcellular location">
    <subcellularLocation>
        <location evidence="6">Cytoplasm</location>
    </subcellularLocation>
</comment>
<sequence>MPQSAEPGPYSPDDPALPVVTAVHHFLDSFVLPGPLLIALSGGSDSTALFHALRHALSEREPHGFALRAATVDHGLRSGSREEALAVAALCARFGIPHRILRWEGEKPASGLQAAARAARYRLLAGEAERTGAVAIVTGHTANDQRETIAMRARRGPGPGLAGMAEAVLACERAWVLRPLLHLEREDLRAALRRWGEEWLDDPSNGNMRFERVRLRMAGEGEARGLSAGERLRSSGSEADWLSSAVRVSEGAVAFLSPDAITEAAEAGLFRLSAAMGGRAYPPERDARSRMMAWLETGMLGRRTLGGTVFDRRRDGLYLYREARGLLPATLSPGEVLDGRYRLAGPEGARLSIGWPTEPESAVVRRLEAAGIPSGVARRAALAVPVVAEERQDGPCRLMRILAGQADFVPGFDRPAAEALRQLFDLPPLPPLPVRQ</sequence>
<keyword evidence="3 6" id="KW-0547">Nucleotide-binding</keyword>
<name>A0A7W6NJC9_9HYPH</name>
<dbReference type="InterPro" id="IPR014729">
    <property type="entry name" value="Rossmann-like_a/b/a_fold"/>
</dbReference>
<evidence type="ECO:0000259" key="7">
    <source>
        <dbReference type="Pfam" id="PF01171"/>
    </source>
</evidence>
<organism evidence="8 9">
    <name type="scientific">Gellertiella hungarica</name>
    <dbReference type="NCBI Taxonomy" id="1572859"/>
    <lineage>
        <taxon>Bacteria</taxon>
        <taxon>Pseudomonadati</taxon>
        <taxon>Pseudomonadota</taxon>
        <taxon>Alphaproteobacteria</taxon>
        <taxon>Hyphomicrobiales</taxon>
        <taxon>Rhizobiaceae</taxon>
        <taxon>Gellertiella</taxon>
    </lineage>
</organism>
<evidence type="ECO:0000313" key="9">
    <source>
        <dbReference type="Proteomes" id="UP000528286"/>
    </source>
</evidence>
<keyword evidence="2 6" id="KW-0819">tRNA processing</keyword>
<accession>A0A7W6NJC9</accession>
<dbReference type="GO" id="GO:0005524">
    <property type="term" value="F:ATP binding"/>
    <property type="evidence" value="ECO:0007669"/>
    <property type="project" value="UniProtKB-UniRule"/>
</dbReference>
<dbReference type="GO" id="GO:0005737">
    <property type="term" value="C:cytoplasm"/>
    <property type="evidence" value="ECO:0007669"/>
    <property type="project" value="UniProtKB-SubCell"/>
</dbReference>
<keyword evidence="1 6" id="KW-0436">Ligase</keyword>
<dbReference type="EMBL" id="JACIEZ010000001">
    <property type="protein sequence ID" value="MBB4063172.1"/>
    <property type="molecule type" value="Genomic_DNA"/>
</dbReference>
<dbReference type="InterPro" id="IPR012795">
    <property type="entry name" value="tRNA_Ile_lys_synt_N"/>
</dbReference>
<evidence type="ECO:0000256" key="4">
    <source>
        <dbReference type="ARBA" id="ARBA00022840"/>
    </source>
</evidence>
<dbReference type="GO" id="GO:0032267">
    <property type="term" value="F:tRNA(Ile)-lysidine synthase activity"/>
    <property type="evidence" value="ECO:0007669"/>
    <property type="project" value="UniProtKB-EC"/>
</dbReference>
<comment type="function">
    <text evidence="6">Ligates lysine onto the cytidine present at position 34 of the AUA codon-specific tRNA(Ile) that contains the anticodon CAU, in an ATP-dependent manner. Cytidine is converted to lysidine, thus changing the amino acid specificity of the tRNA from methionine to isoleucine.</text>
</comment>
<evidence type="ECO:0000256" key="3">
    <source>
        <dbReference type="ARBA" id="ARBA00022741"/>
    </source>
</evidence>
<dbReference type="EC" id="6.3.4.19" evidence="6"/>
<dbReference type="PANTHER" id="PTHR43033:SF1">
    <property type="entry name" value="TRNA(ILE)-LYSIDINE SYNTHASE-RELATED"/>
    <property type="match status" value="1"/>
</dbReference>
<evidence type="ECO:0000256" key="1">
    <source>
        <dbReference type="ARBA" id="ARBA00022598"/>
    </source>
</evidence>
<dbReference type="InterPro" id="IPR011063">
    <property type="entry name" value="TilS/TtcA_N"/>
</dbReference>
<dbReference type="HAMAP" id="MF_01161">
    <property type="entry name" value="tRNA_Ile_lys_synt"/>
    <property type="match status" value="1"/>
</dbReference>
<keyword evidence="4 6" id="KW-0067">ATP-binding</keyword>
<dbReference type="Proteomes" id="UP000528286">
    <property type="component" value="Unassembled WGS sequence"/>
</dbReference>
<dbReference type="PANTHER" id="PTHR43033">
    <property type="entry name" value="TRNA(ILE)-LYSIDINE SYNTHASE-RELATED"/>
    <property type="match status" value="1"/>
</dbReference>
<evidence type="ECO:0000256" key="2">
    <source>
        <dbReference type="ARBA" id="ARBA00022694"/>
    </source>
</evidence>
<feature type="binding site" evidence="6">
    <location>
        <begin position="41"/>
        <end position="46"/>
    </location>
    <ligand>
        <name>ATP</name>
        <dbReference type="ChEBI" id="CHEBI:30616"/>
    </ligand>
</feature>
<keyword evidence="6" id="KW-0963">Cytoplasm</keyword>
<comment type="similarity">
    <text evidence="6">Belongs to the tRNA(Ile)-lysidine synthase family.</text>
</comment>
<dbReference type="RefSeq" id="WP_183364367.1">
    <property type="nucleotide sequence ID" value="NZ_JACIEZ010000001.1"/>
</dbReference>
<dbReference type="SUPFAM" id="SSF52402">
    <property type="entry name" value="Adenine nucleotide alpha hydrolases-like"/>
    <property type="match status" value="1"/>
</dbReference>
<protein>
    <recommendedName>
        <fullName evidence="6">tRNA(Ile)-lysidine synthase</fullName>
        <ecNumber evidence="6">6.3.4.19</ecNumber>
    </recommendedName>
    <alternativeName>
        <fullName evidence="6">tRNA(Ile)-2-lysyl-cytidine synthase</fullName>
    </alternativeName>
    <alternativeName>
        <fullName evidence="6">tRNA(Ile)-lysidine synthetase</fullName>
    </alternativeName>
</protein>
<dbReference type="AlphaFoldDB" id="A0A7W6NJC9"/>
<evidence type="ECO:0000313" key="8">
    <source>
        <dbReference type="EMBL" id="MBB4063172.1"/>
    </source>
</evidence>
<comment type="domain">
    <text evidence="6">The N-terminal region contains the highly conserved SGGXDS motif, predicted to be a P-loop motif involved in ATP binding.</text>
</comment>
<evidence type="ECO:0000256" key="6">
    <source>
        <dbReference type="HAMAP-Rule" id="MF_01161"/>
    </source>
</evidence>
<dbReference type="GO" id="GO:0006400">
    <property type="term" value="P:tRNA modification"/>
    <property type="evidence" value="ECO:0007669"/>
    <property type="project" value="UniProtKB-UniRule"/>
</dbReference>
<feature type="domain" description="tRNA(Ile)-lysidine/2-thiocytidine synthase N-terminal" evidence="7">
    <location>
        <begin position="36"/>
        <end position="216"/>
    </location>
</feature>
<dbReference type="NCBIfam" id="TIGR02432">
    <property type="entry name" value="lysidine_TilS_N"/>
    <property type="match status" value="1"/>
</dbReference>
<comment type="caution">
    <text evidence="8">The sequence shown here is derived from an EMBL/GenBank/DDBJ whole genome shotgun (WGS) entry which is preliminary data.</text>
</comment>
<dbReference type="Pfam" id="PF01171">
    <property type="entry name" value="ATP_bind_3"/>
    <property type="match status" value="1"/>
</dbReference>
<proteinExistence type="inferred from homology"/>